<protein>
    <recommendedName>
        <fullName evidence="2">Roadblock/LAMTOR2 domain-containing protein</fullName>
    </recommendedName>
</protein>
<evidence type="ECO:0000256" key="1">
    <source>
        <dbReference type="ARBA" id="ARBA00007191"/>
    </source>
</evidence>
<evidence type="ECO:0000313" key="3">
    <source>
        <dbReference type="EMBL" id="KEY68702.1"/>
    </source>
</evidence>
<comment type="similarity">
    <text evidence="1">Belongs to the GAMAD family.</text>
</comment>
<organism evidence="3 4">
    <name type="scientific">Stachybotrys chartarum (strain CBS 109288 / IBT 7711)</name>
    <name type="common">Toxic black mold</name>
    <name type="synonym">Stilbospora chartarum</name>
    <dbReference type="NCBI Taxonomy" id="1280523"/>
    <lineage>
        <taxon>Eukaryota</taxon>
        <taxon>Fungi</taxon>
        <taxon>Dikarya</taxon>
        <taxon>Ascomycota</taxon>
        <taxon>Pezizomycotina</taxon>
        <taxon>Sordariomycetes</taxon>
        <taxon>Hypocreomycetidae</taxon>
        <taxon>Hypocreales</taxon>
        <taxon>Stachybotryaceae</taxon>
        <taxon>Stachybotrys</taxon>
    </lineage>
</organism>
<dbReference type="InterPro" id="IPR004942">
    <property type="entry name" value="Roadblock/LAMTOR2_dom"/>
</dbReference>
<accession>A0A084ATS3</accession>
<name>A0A084ATS3_STACB</name>
<sequence length="139" mass="15112">MWMQSNNSQSSGQDALEEKLGRLSKKPGVKASIVIDRASGAILKTSGQLSALRTARSRTASTAASFNNEVPAAEESESKGIEEFAVMIWNFVNGSGQLVQDIDGEDELRLLRLRTKKQEIVIVPDPKYILTVVHDTPAA</sequence>
<keyword evidence="4" id="KW-1185">Reference proteome</keyword>
<dbReference type="HOGENOM" id="CLU_113002_0_0_1"/>
<evidence type="ECO:0000313" key="4">
    <source>
        <dbReference type="Proteomes" id="UP000028045"/>
    </source>
</evidence>
<evidence type="ECO:0000259" key="2">
    <source>
        <dbReference type="SMART" id="SM00960"/>
    </source>
</evidence>
<gene>
    <name evidence="3" type="ORF">S7711_00576</name>
</gene>
<feature type="domain" description="Roadblock/LAMTOR2" evidence="2">
    <location>
        <begin position="16"/>
        <end position="134"/>
    </location>
</feature>
<reference evidence="3 4" key="1">
    <citation type="journal article" date="2014" name="BMC Genomics">
        <title>Comparative genome sequencing reveals chemotype-specific gene clusters in the toxigenic black mold Stachybotrys.</title>
        <authorList>
            <person name="Semeiks J."/>
            <person name="Borek D."/>
            <person name="Otwinowski Z."/>
            <person name="Grishin N.V."/>
        </authorList>
    </citation>
    <scope>NUCLEOTIDE SEQUENCE [LARGE SCALE GENOMIC DNA]</scope>
    <source>
        <strain evidence="4">CBS 109288 / IBT 7711</strain>
    </source>
</reference>
<proteinExistence type="inferred from homology"/>
<dbReference type="AlphaFoldDB" id="A0A084ATS3"/>
<dbReference type="PANTHER" id="PTHR10779">
    <property type="entry name" value="DYNEIN LIGHT CHAIN ROADBLOCK"/>
    <property type="match status" value="1"/>
</dbReference>
<dbReference type="Gene3D" id="3.30.450.30">
    <property type="entry name" value="Dynein light chain 2a, cytoplasmic"/>
    <property type="match status" value="1"/>
</dbReference>
<dbReference type="SMART" id="SM00960">
    <property type="entry name" value="Robl_LC7"/>
    <property type="match status" value="1"/>
</dbReference>
<dbReference type="Proteomes" id="UP000028045">
    <property type="component" value="Unassembled WGS sequence"/>
</dbReference>
<dbReference type="Pfam" id="PF03259">
    <property type="entry name" value="Robl_LC7"/>
    <property type="match status" value="1"/>
</dbReference>
<dbReference type="SUPFAM" id="SSF103196">
    <property type="entry name" value="Roadblock/LC7 domain"/>
    <property type="match status" value="1"/>
</dbReference>
<dbReference type="OrthoDB" id="9985637at2759"/>
<dbReference type="EMBL" id="KL648566">
    <property type="protein sequence ID" value="KEY68702.1"/>
    <property type="molecule type" value="Genomic_DNA"/>
</dbReference>